<reference evidence="4 5" key="1">
    <citation type="journal article" date="2004" name="Nature">
        <title>Genome sequence of the ultrasmall unicellular red alga Cyanidioschyzon merolae 10D.</title>
        <authorList>
            <person name="Matsuzaki M."/>
            <person name="Misumi O."/>
            <person name="Shin-i T."/>
            <person name="Maruyama S."/>
            <person name="Takahara M."/>
            <person name="Miyagishima S."/>
            <person name="Mori T."/>
            <person name="Nishida K."/>
            <person name="Yagisawa F."/>
            <person name="Nishida K."/>
            <person name="Yoshida Y."/>
            <person name="Nishimura Y."/>
            <person name="Nakao S."/>
            <person name="Kobayashi T."/>
            <person name="Momoyama Y."/>
            <person name="Higashiyama T."/>
            <person name="Minoda A."/>
            <person name="Sano M."/>
            <person name="Nomoto H."/>
            <person name="Oishi K."/>
            <person name="Hayashi H."/>
            <person name="Ohta F."/>
            <person name="Nishizaka S."/>
            <person name="Haga S."/>
            <person name="Miura S."/>
            <person name="Morishita T."/>
            <person name="Kabeya Y."/>
            <person name="Terasawa K."/>
            <person name="Suzuki Y."/>
            <person name="Ishii Y."/>
            <person name="Asakawa S."/>
            <person name="Takano H."/>
            <person name="Ohta N."/>
            <person name="Kuroiwa H."/>
            <person name="Tanaka K."/>
            <person name="Shimizu N."/>
            <person name="Sugano S."/>
            <person name="Sato N."/>
            <person name="Nozaki H."/>
            <person name="Ogasawara N."/>
            <person name="Kohara Y."/>
            <person name="Kuroiwa T."/>
        </authorList>
    </citation>
    <scope>NUCLEOTIDE SEQUENCE [LARGE SCALE GENOMIC DNA]</scope>
    <source>
        <strain evidence="4 5">10D</strain>
    </source>
</reference>
<dbReference type="OrthoDB" id="567237at2759"/>
<dbReference type="Pfam" id="PF08327">
    <property type="entry name" value="AHSA1"/>
    <property type="match status" value="1"/>
</dbReference>
<gene>
    <name evidence="4" type="ORF">CYME_CMP323C</name>
</gene>
<evidence type="ECO:0000256" key="1">
    <source>
        <dbReference type="ARBA" id="ARBA00006817"/>
    </source>
</evidence>
<dbReference type="SMART" id="SM01000">
    <property type="entry name" value="Aha1_N"/>
    <property type="match status" value="1"/>
</dbReference>
<dbReference type="Pfam" id="PF09229">
    <property type="entry name" value="Aha1_N"/>
    <property type="match status" value="1"/>
</dbReference>
<dbReference type="SUPFAM" id="SSF103111">
    <property type="entry name" value="Activator of Hsp90 ATPase, Aha1"/>
    <property type="match status" value="1"/>
</dbReference>
<dbReference type="PANTHER" id="PTHR13009">
    <property type="entry name" value="HEAT SHOCK PROTEIN 90 HSP90 CO-CHAPERONE AHA-1"/>
    <property type="match status" value="1"/>
</dbReference>
<dbReference type="Gene3D" id="3.15.10.20">
    <property type="entry name" value="Activator of Hsp90 ATPase Aha1, N-terminal domain"/>
    <property type="match status" value="1"/>
</dbReference>
<dbReference type="PANTHER" id="PTHR13009:SF22">
    <property type="entry name" value="LD43819P"/>
    <property type="match status" value="1"/>
</dbReference>
<dbReference type="GO" id="GO:0051087">
    <property type="term" value="F:protein-folding chaperone binding"/>
    <property type="evidence" value="ECO:0007669"/>
    <property type="project" value="InterPro"/>
</dbReference>
<dbReference type="InterPro" id="IPR036338">
    <property type="entry name" value="Aha1"/>
</dbReference>
<dbReference type="GO" id="GO:0006457">
    <property type="term" value="P:protein folding"/>
    <property type="evidence" value="ECO:0007669"/>
    <property type="project" value="TreeGrafter"/>
</dbReference>
<dbReference type="InterPro" id="IPR013538">
    <property type="entry name" value="ASHA1/2-like_C"/>
</dbReference>
<feature type="domain" description="Activator of Hsp90 ATPase AHSA1-like N-terminal" evidence="3">
    <location>
        <begin position="30"/>
        <end position="161"/>
    </location>
</feature>
<dbReference type="HOGENOM" id="CLU_049046_0_0_1"/>
<reference evidence="4 5" key="2">
    <citation type="journal article" date="2007" name="BMC Biol.">
        <title>A 100%-complete sequence reveals unusually simple genomic features in the hot-spring red alga Cyanidioschyzon merolae.</title>
        <authorList>
            <person name="Nozaki H."/>
            <person name="Takano H."/>
            <person name="Misumi O."/>
            <person name="Terasawa K."/>
            <person name="Matsuzaki M."/>
            <person name="Maruyama S."/>
            <person name="Nishida K."/>
            <person name="Yagisawa F."/>
            <person name="Yoshida Y."/>
            <person name="Fujiwara T."/>
            <person name="Takio S."/>
            <person name="Tamura K."/>
            <person name="Chung S.J."/>
            <person name="Nakamura S."/>
            <person name="Kuroiwa H."/>
            <person name="Tanaka K."/>
            <person name="Sato N."/>
            <person name="Kuroiwa T."/>
        </authorList>
    </citation>
    <scope>NUCLEOTIDE SEQUENCE [LARGE SCALE GENOMIC DNA]</scope>
    <source>
        <strain evidence="4 5">10D</strain>
    </source>
</reference>
<dbReference type="Proteomes" id="UP000007014">
    <property type="component" value="Chromosome 16"/>
</dbReference>
<dbReference type="eggNOG" id="KOG2936">
    <property type="taxonomic scope" value="Eukaryota"/>
</dbReference>
<evidence type="ECO:0000259" key="3">
    <source>
        <dbReference type="SMART" id="SM01000"/>
    </source>
</evidence>
<dbReference type="Gene3D" id="3.30.530.20">
    <property type="match status" value="1"/>
</dbReference>
<keyword evidence="5" id="KW-1185">Reference proteome</keyword>
<feature type="compositionally biased region" description="Polar residues" evidence="2">
    <location>
        <begin position="192"/>
        <end position="209"/>
    </location>
</feature>
<dbReference type="STRING" id="280699.M1VKB6"/>
<dbReference type="Gramene" id="CMP323CT">
    <property type="protein sequence ID" value="CMP323CT"/>
    <property type="gene ID" value="CMP323C"/>
</dbReference>
<proteinExistence type="inferred from homology"/>
<dbReference type="GeneID" id="16995879"/>
<name>M1VKB6_CYAM1</name>
<protein>
    <recommendedName>
        <fullName evidence="3">Activator of Hsp90 ATPase AHSA1-like N-terminal domain-containing protein</fullName>
    </recommendedName>
</protein>
<dbReference type="KEGG" id="cme:CYME_CMP323C"/>
<dbReference type="RefSeq" id="XP_005537949.1">
    <property type="nucleotide sequence ID" value="XM_005537892.1"/>
</dbReference>
<evidence type="ECO:0000313" key="5">
    <source>
        <dbReference type="Proteomes" id="UP000007014"/>
    </source>
</evidence>
<evidence type="ECO:0000313" key="4">
    <source>
        <dbReference type="EMBL" id="BAM81913.1"/>
    </source>
</evidence>
<evidence type="ECO:0000256" key="2">
    <source>
        <dbReference type="SAM" id="MobiDB-lite"/>
    </source>
</evidence>
<dbReference type="InterPro" id="IPR023393">
    <property type="entry name" value="START-like_dom_sf"/>
</dbReference>
<dbReference type="SUPFAM" id="SSF55961">
    <property type="entry name" value="Bet v1-like"/>
    <property type="match status" value="1"/>
</dbReference>
<comment type="similarity">
    <text evidence="1">Belongs to the AHA1 family.</text>
</comment>
<feature type="region of interest" description="Disordered" evidence="2">
    <location>
        <begin position="165"/>
        <end position="209"/>
    </location>
</feature>
<dbReference type="OMA" id="GDCEVNQ"/>
<accession>M1VKB6</accession>
<dbReference type="GO" id="GO:0001671">
    <property type="term" value="F:ATPase activator activity"/>
    <property type="evidence" value="ECO:0007669"/>
    <property type="project" value="InterPro"/>
</dbReference>
<dbReference type="GO" id="GO:0005829">
    <property type="term" value="C:cytosol"/>
    <property type="evidence" value="ECO:0007669"/>
    <property type="project" value="TreeGrafter"/>
</dbReference>
<dbReference type="InterPro" id="IPR015310">
    <property type="entry name" value="AHSA1-like_N"/>
</dbReference>
<dbReference type="AlphaFoldDB" id="M1VKB6"/>
<organism evidence="4 5">
    <name type="scientific">Cyanidioschyzon merolae (strain NIES-3377 / 10D)</name>
    <name type="common">Unicellular red alga</name>
    <dbReference type="NCBI Taxonomy" id="280699"/>
    <lineage>
        <taxon>Eukaryota</taxon>
        <taxon>Rhodophyta</taxon>
        <taxon>Bangiophyceae</taxon>
        <taxon>Cyanidiales</taxon>
        <taxon>Cyanidiaceae</taxon>
        <taxon>Cyanidioschyzon</taxon>
    </lineage>
</organism>
<feature type="compositionally biased region" description="Polar residues" evidence="2">
    <location>
        <begin position="167"/>
        <end position="177"/>
    </location>
</feature>
<dbReference type="EMBL" id="AP006498">
    <property type="protein sequence ID" value="BAM81913.1"/>
    <property type="molecule type" value="Genomic_DNA"/>
</dbReference>
<sequence>MALAGQGDPRWIVQDLGKQGKNVGNWHWTERDISVWAMERLRSLLQEDPIGELRLADDTVQVQVTGSPSVHGDCALYNRKGKLRSVYDLKVQADWEARSLATNAVCGKGTIEAELFDTDPDVTITPTGTWEHSAQLVSFLTLDGKSWLHRVLERFQAEALQLGTGDTGSTVAGQSQAAEAVKNANKDHAGNTAATSGVQQPEQSTQSTWTSLHMEERFRAPPSVVFRALTAVEELQRITQAPATSDTTSSNGTFSLYAGQVHGSYTKLQEPELIEQRWRMADWVPRDHYSRVQMRLKAVSDDETLLVLQQDQIPEEYLERTQVGWRERIFAQLRLMYNLGSAYV</sequence>